<reference evidence="2" key="1">
    <citation type="submission" date="2017-02" db="EMBL/GenBank/DDBJ databases">
        <authorList>
            <person name="Varghese N."/>
            <person name="Submissions S."/>
        </authorList>
    </citation>
    <scope>NUCLEOTIDE SEQUENCE [LARGE SCALE GENOMIC DNA]</scope>
    <source>
        <strain evidence="2">R11H</strain>
    </source>
</reference>
<dbReference type="AlphaFoldDB" id="A0A1T5CUQ4"/>
<gene>
    <name evidence="1" type="ORF">SAMN06295937_1011115</name>
</gene>
<evidence type="ECO:0000313" key="1">
    <source>
        <dbReference type="EMBL" id="SKB62920.1"/>
    </source>
</evidence>
<keyword evidence="2" id="KW-1185">Reference proteome</keyword>
<accession>A0A1T5CUQ4</accession>
<organism evidence="1 2">
    <name type="scientific">Sphingopyxis flava</name>
    <dbReference type="NCBI Taxonomy" id="1507287"/>
    <lineage>
        <taxon>Bacteria</taxon>
        <taxon>Pseudomonadati</taxon>
        <taxon>Pseudomonadota</taxon>
        <taxon>Alphaproteobacteria</taxon>
        <taxon>Sphingomonadales</taxon>
        <taxon>Sphingomonadaceae</taxon>
        <taxon>Sphingopyxis</taxon>
    </lineage>
</organism>
<proteinExistence type="predicted"/>
<sequence>MHRDNLNKLADYLLALPPDYDDFDMGTFCRIPGTEVEYLPQDSVHSCGTVACALGHGPRAGIKPELDEGWRGYCLRQFGLRWWSEEAEWCFSGEWALVDDTPRGAGLRIKWLLDGKPIPDEDELTAITCGPDPLPEKFNYLA</sequence>
<dbReference type="OrthoDB" id="9878370at2"/>
<dbReference type="RefSeq" id="WP_079638717.1">
    <property type="nucleotide sequence ID" value="NZ_FUYP01000011.1"/>
</dbReference>
<evidence type="ECO:0000313" key="2">
    <source>
        <dbReference type="Proteomes" id="UP000190044"/>
    </source>
</evidence>
<dbReference type="EMBL" id="FUYP01000011">
    <property type="protein sequence ID" value="SKB62920.1"/>
    <property type="molecule type" value="Genomic_DNA"/>
</dbReference>
<protein>
    <submittedName>
        <fullName evidence="1">Uncharacterized protein</fullName>
    </submittedName>
</protein>
<name>A0A1T5CUQ4_9SPHN</name>
<dbReference type="Proteomes" id="UP000190044">
    <property type="component" value="Unassembled WGS sequence"/>
</dbReference>